<dbReference type="AlphaFoldDB" id="A0A9Q0LSJ0"/>
<evidence type="ECO:0000256" key="1">
    <source>
        <dbReference type="SAM" id="MobiDB-lite"/>
    </source>
</evidence>
<feature type="region of interest" description="Disordered" evidence="1">
    <location>
        <begin position="304"/>
        <end position="324"/>
    </location>
</feature>
<evidence type="ECO:0000313" key="3">
    <source>
        <dbReference type="EMBL" id="KAJ5076490.1"/>
    </source>
</evidence>
<protein>
    <submittedName>
        <fullName evidence="3">Two pore channel 3</fullName>
    </submittedName>
</protein>
<keyword evidence="2" id="KW-1133">Transmembrane helix</keyword>
<name>A0A9Q0LSJ0_ANAIG</name>
<sequence>MGRIACCLSFWFGLFCFFLPGFIWLIVEVVTLSKFEKTECEIIDKYYVEHLYDTYEGMVNVPPSATPQYRLPNPINSINSINSNSKNSSSSFSPHSISFHNLFAYDCYASPTDNVVPFFELKYTTKDGKEYTEYSCNFGKLCWTAKGSGCTSEVCDVRISSKICKNFANLKTSSIYDKYDIGTNECWYSKANNDYATIHFPLPNYLWSLFFWIPCFIFCLPILSYYYQKIKKSYCDSNSSSCYCCSKRSNEDEDDEDEDEVVIDISQINKENPEKNETKVIEEPIPKLKGDEDFETMIEIYRNQNKNENENQNENENENYNYEPKENDEIPMEVIQMQMNEYNQQEPQTNQQINTGPLYNPYYQDYSNQENKDF</sequence>
<keyword evidence="2" id="KW-0472">Membrane</keyword>
<dbReference type="EMBL" id="JAPDFW010000060">
    <property type="protein sequence ID" value="KAJ5076490.1"/>
    <property type="molecule type" value="Genomic_DNA"/>
</dbReference>
<proteinExistence type="predicted"/>
<dbReference type="Proteomes" id="UP001149090">
    <property type="component" value="Unassembled WGS sequence"/>
</dbReference>
<feature type="transmembrane region" description="Helical" evidence="2">
    <location>
        <begin position="205"/>
        <end position="227"/>
    </location>
</feature>
<comment type="caution">
    <text evidence="3">The sequence shown here is derived from an EMBL/GenBank/DDBJ whole genome shotgun (WGS) entry which is preliminary data.</text>
</comment>
<gene>
    <name evidence="3" type="ORF">M0811_06070</name>
</gene>
<feature type="region of interest" description="Disordered" evidence="1">
    <location>
        <begin position="343"/>
        <end position="374"/>
    </location>
</feature>
<evidence type="ECO:0000313" key="4">
    <source>
        <dbReference type="Proteomes" id="UP001149090"/>
    </source>
</evidence>
<accession>A0A9Q0LSJ0</accession>
<evidence type="ECO:0000256" key="2">
    <source>
        <dbReference type="SAM" id="Phobius"/>
    </source>
</evidence>
<keyword evidence="2" id="KW-0812">Transmembrane</keyword>
<feature type="compositionally biased region" description="Polar residues" evidence="1">
    <location>
        <begin position="365"/>
        <end position="374"/>
    </location>
</feature>
<reference evidence="3" key="1">
    <citation type="submission" date="2022-10" db="EMBL/GenBank/DDBJ databases">
        <title>Novel sulphate-reducing endosymbionts in the free-living metamonad Anaeramoeba.</title>
        <authorList>
            <person name="Jerlstrom-Hultqvist J."/>
            <person name="Cepicka I."/>
            <person name="Gallot-Lavallee L."/>
            <person name="Salas-Leiva D."/>
            <person name="Curtis B.A."/>
            <person name="Zahonova K."/>
            <person name="Pipaliya S."/>
            <person name="Dacks J."/>
            <person name="Roger A.J."/>
        </authorList>
    </citation>
    <scope>NUCLEOTIDE SEQUENCE</scope>
    <source>
        <strain evidence="3">BMAN</strain>
    </source>
</reference>
<feature type="compositionally biased region" description="Polar residues" evidence="1">
    <location>
        <begin position="343"/>
        <end position="357"/>
    </location>
</feature>
<keyword evidence="4" id="KW-1185">Reference proteome</keyword>
<organism evidence="3 4">
    <name type="scientific">Anaeramoeba ignava</name>
    <name type="common">Anaerobic marine amoeba</name>
    <dbReference type="NCBI Taxonomy" id="1746090"/>
    <lineage>
        <taxon>Eukaryota</taxon>
        <taxon>Metamonada</taxon>
        <taxon>Anaeramoebidae</taxon>
        <taxon>Anaeramoeba</taxon>
    </lineage>
</organism>